<keyword evidence="1" id="KW-0285">Flavoprotein</keyword>
<evidence type="ECO:0000313" key="5">
    <source>
        <dbReference type="Proteomes" id="UP000095284"/>
    </source>
</evidence>
<evidence type="ECO:0000313" key="4">
    <source>
        <dbReference type="EMBL" id="CAD5208641.1"/>
    </source>
</evidence>
<dbReference type="Pfam" id="PF00724">
    <property type="entry name" value="Oxidored_FMN"/>
    <property type="match status" value="1"/>
</dbReference>
<dbReference type="Gene3D" id="3.20.20.70">
    <property type="entry name" value="Aldolase class I"/>
    <property type="match status" value="1"/>
</dbReference>
<dbReference type="eggNOG" id="KOG0134">
    <property type="taxonomic scope" value="Eukaryota"/>
</dbReference>
<dbReference type="Proteomes" id="UP000582659">
    <property type="component" value="Unassembled WGS sequence"/>
</dbReference>
<dbReference type="InterPro" id="IPR051799">
    <property type="entry name" value="NADH_flavin_oxidoreductase"/>
</dbReference>
<proteinExistence type="predicted"/>
<dbReference type="CDD" id="cd04733">
    <property type="entry name" value="OYE_like_2_FMN"/>
    <property type="match status" value="1"/>
</dbReference>
<reference evidence="7" key="1">
    <citation type="submission" date="2016-11" db="UniProtKB">
        <authorList>
            <consortium name="WormBaseParasite"/>
        </authorList>
    </citation>
    <scope>IDENTIFICATION</scope>
</reference>
<dbReference type="EMBL" id="CAJFCV020000001">
    <property type="protein sequence ID" value="CAG9082308.1"/>
    <property type="molecule type" value="Genomic_DNA"/>
</dbReference>
<dbReference type="InterPro" id="IPR001155">
    <property type="entry name" value="OxRdtase_FMN_N"/>
</dbReference>
<dbReference type="AlphaFoldDB" id="A0A1I7S637"/>
<keyword evidence="2" id="KW-0560">Oxidoreductase</keyword>
<dbReference type="InterPro" id="IPR013785">
    <property type="entry name" value="Aldolase_TIM"/>
</dbReference>
<dbReference type="Proteomes" id="UP000095284">
    <property type="component" value="Unplaced"/>
</dbReference>
<protein>
    <submittedName>
        <fullName evidence="4">(pine wood nematode) hypothetical protein</fullName>
    </submittedName>
    <submittedName>
        <fullName evidence="7">Oxidored_FMN domain-containing protein</fullName>
    </submittedName>
</protein>
<dbReference type="OrthoDB" id="1663137at2759"/>
<evidence type="ECO:0000256" key="1">
    <source>
        <dbReference type="ARBA" id="ARBA00022630"/>
    </source>
</evidence>
<dbReference type="WBParaSite" id="BXY_0847300.1">
    <property type="protein sequence ID" value="BXY_0847300.1"/>
    <property type="gene ID" value="BXY_0847300"/>
</dbReference>
<dbReference type="GO" id="GO:0010181">
    <property type="term" value="F:FMN binding"/>
    <property type="evidence" value="ECO:0007669"/>
    <property type="project" value="InterPro"/>
</dbReference>
<dbReference type="GO" id="GO:0016491">
    <property type="term" value="F:oxidoreductase activity"/>
    <property type="evidence" value="ECO:0007669"/>
    <property type="project" value="UniProtKB-KW"/>
</dbReference>
<feature type="domain" description="NADH:flavin oxidoreductase/NADH oxidase N-terminal" evidence="3">
    <location>
        <begin position="30"/>
        <end position="365"/>
    </location>
</feature>
<accession>A0A1I7S637</accession>
<evidence type="ECO:0000259" key="3">
    <source>
        <dbReference type="Pfam" id="PF00724"/>
    </source>
</evidence>
<name>A0A1I7S637_BURXY</name>
<dbReference type="PANTHER" id="PTHR43656:SF5">
    <property type="entry name" value="NADH:FLAVIN OXIDOREDUCTASE_NADH OXIDASE N-TERMINAL DOMAIN-CONTAINING PROTEIN"/>
    <property type="match status" value="1"/>
</dbReference>
<gene>
    <name evidence="4" type="ORF">BXYJ_LOCUS877</name>
</gene>
<sequence length="635" mass="71098">MVIKRPESAPVDVSVLGEQLHFKTSGRYAKNRFLKAALSESQATFEPKDPKKNGLTTPVLLNLYQKWGRGGFGVVLTGNLVIDHNHLETAGNQIVSKETWSEERERVLKQLASNIKQEGTLAIPQISHAGRQTPELINPTPFAPSAVQLVAGKGGNTYGLPIALSLEQIQTEVIDRFVFTAEKLHQAGFDGVELHGAHGYLLASFISPSMNLRTDKYGGSAEKRAQILVDVYNAIRAKIPASTGFIIGIKLNSVEFQNHGLGIEDAITTAKIVEATGFDFIEYSGGNYESWQMDVTESTKKREAFFIKFAEAIKPHLKKTVVYVTGGFRTAPAMVKAIKEGSTDGIGLGRPITAEPDLPKKILSGQVLAAPYNPKDGDFFQSHVISTSQMLEAGQLPYSECHGDVCYGIFDSSNEKELENFYQEFLPYHKEKIRKLLEENIPTQGAFLYKPKMWVPPVHLGWPCWWSQELMHVGCWWSWLVIHSSRHIWWNRWPQYVRITGQLSPVRQWSSCTLEYWAHGRPRSHRSGTLGRIEKCDVILGSGDTFCGWVIRKSRVGAGNLRTGRQKAGGGPCDLQLLCSPADYGRASCSMRKAAFQLFFYLVEMEVVVECWAKFNRRLILIYLLQHCYSVNGRD</sequence>
<dbReference type="Proteomes" id="UP000659654">
    <property type="component" value="Unassembled WGS sequence"/>
</dbReference>
<keyword evidence="6" id="KW-1185">Reference proteome</keyword>
<evidence type="ECO:0000313" key="7">
    <source>
        <dbReference type="WBParaSite" id="BXY_0847300.1"/>
    </source>
</evidence>
<organism evidence="5 7">
    <name type="scientific">Bursaphelenchus xylophilus</name>
    <name type="common">Pinewood nematode worm</name>
    <name type="synonym">Aphelenchoides xylophilus</name>
    <dbReference type="NCBI Taxonomy" id="6326"/>
    <lineage>
        <taxon>Eukaryota</taxon>
        <taxon>Metazoa</taxon>
        <taxon>Ecdysozoa</taxon>
        <taxon>Nematoda</taxon>
        <taxon>Chromadorea</taxon>
        <taxon>Rhabditida</taxon>
        <taxon>Tylenchina</taxon>
        <taxon>Tylenchomorpha</taxon>
        <taxon>Aphelenchoidea</taxon>
        <taxon>Aphelenchoididae</taxon>
        <taxon>Bursaphelenchus</taxon>
    </lineage>
</organism>
<dbReference type="EMBL" id="CAJFDI010000001">
    <property type="protein sequence ID" value="CAD5208641.1"/>
    <property type="molecule type" value="Genomic_DNA"/>
</dbReference>
<dbReference type="SMR" id="A0A1I7S637"/>
<evidence type="ECO:0000256" key="2">
    <source>
        <dbReference type="ARBA" id="ARBA00023002"/>
    </source>
</evidence>
<dbReference type="PANTHER" id="PTHR43656">
    <property type="entry name" value="BINDING OXIDOREDUCTASE, PUTATIVE (AFU_ORTHOLOGUE AFUA_2G08260)-RELATED"/>
    <property type="match status" value="1"/>
</dbReference>
<reference evidence="4" key="2">
    <citation type="submission" date="2020-09" db="EMBL/GenBank/DDBJ databases">
        <authorList>
            <person name="Kikuchi T."/>
        </authorList>
    </citation>
    <scope>NUCLEOTIDE SEQUENCE</scope>
    <source>
        <strain evidence="4">Ka4C1</strain>
    </source>
</reference>
<dbReference type="SUPFAM" id="SSF51395">
    <property type="entry name" value="FMN-linked oxidoreductases"/>
    <property type="match status" value="1"/>
</dbReference>
<evidence type="ECO:0000313" key="6">
    <source>
        <dbReference type="Proteomes" id="UP000659654"/>
    </source>
</evidence>